<organism evidence="1 2">
    <name type="scientific">Rhabditophanes sp. KR3021</name>
    <dbReference type="NCBI Taxonomy" id="114890"/>
    <lineage>
        <taxon>Eukaryota</taxon>
        <taxon>Metazoa</taxon>
        <taxon>Ecdysozoa</taxon>
        <taxon>Nematoda</taxon>
        <taxon>Chromadorea</taxon>
        <taxon>Rhabditida</taxon>
        <taxon>Tylenchina</taxon>
        <taxon>Panagrolaimomorpha</taxon>
        <taxon>Strongyloidoidea</taxon>
        <taxon>Alloionematidae</taxon>
        <taxon>Rhabditophanes</taxon>
    </lineage>
</organism>
<evidence type="ECO:0000313" key="2">
    <source>
        <dbReference type="WBParaSite" id="RSKR_0000252400.1"/>
    </source>
</evidence>
<dbReference type="Proteomes" id="UP000095286">
    <property type="component" value="Unplaced"/>
</dbReference>
<name>A0AC35TMW1_9BILA</name>
<reference evidence="2" key="1">
    <citation type="submission" date="2016-11" db="UniProtKB">
        <authorList>
            <consortium name="WormBaseParasite"/>
        </authorList>
    </citation>
    <scope>IDENTIFICATION</scope>
    <source>
        <strain evidence="2">KR3021</strain>
    </source>
</reference>
<dbReference type="WBParaSite" id="RSKR_0000252400.1">
    <property type="protein sequence ID" value="RSKR_0000252400.1"/>
    <property type="gene ID" value="RSKR_0000252400"/>
</dbReference>
<accession>A0AC35TMW1</accession>
<evidence type="ECO:0000313" key="1">
    <source>
        <dbReference type="Proteomes" id="UP000095286"/>
    </source>
</evidence>
<proteinExistence type="predicted"/>
<sequence length="1560" mass="178076">MNPSKYGPGFKEGSSTKATVNRKKYRKHKHAHGANAAPANVSLHQWKDMLNMSLQNVAQNVVINPIEKSSDEETKQYPDEIGELFKKRECSKYIASLKESQKCGCGRLEGEHSSMAIFSGKQMMSDTEFDKNDGADENWSRAYNRGSDRWSIKNHTTLIPTDAYGTIEFQGGPRPIKAQYVRLSFDTDCSKIIHLLENIWQIPPPKLIISVYGGTSDFNLQTKLARIFRNGLVKAASTTGAWVITSGCDDGVTKQVAAALENAQASIKHKAKIVSIGIAPWGLLKRREDFINKSDFPVLYRKTGSGYKSRFITLNNRHSYFLLTDNGTIGKSGSEVILRRRLEAYINEKQTIGNGQRTVPVVCVMLEGGAFSIRTALQYVTSIPRTPVVVCDGSGRASDLIAFTHQYIQEDGKLPEGVRPQLLALIEKTFQSNKTEAELLVNDLLACVSQKRMLTIFRSGAGEHRRDLDHAILTALLKGYDLSPPEQLSLALAWNRSDIARSEIFVHGVDWKTEDLHNIMMEALMSNRVDFVRLLLENGVDMQHFLTIARLEELYNTDKGPTNTLYYIVRDVTKIKTGYRYKLPHIGLAMEKLIGNGFKSFYTSPEFRVKYGKYRLKLKETEKAISRESVQSKDDPISTIFPVDIKRETSNGDGNAWRSAIKSSFAQGLQTRVKSVFINVDEDHEKTKEKTSPPKAPHSAHGNFHFRYPFSELLIWAVLTKRHEMALCVWQHGEEAMAKSLVACRLYKSLSKEAAEDYLELEVCEELRKNAEEFRTFSLDLLDCCYRADDDKTLQLLTYELKCWGNETCLSLAVVANNKQFLSHPCCQMLLADLWHGGMRIRSHSNLKVICGIICPFSIYFLEFKSKEELLLQPQTALENLLRGNESSDSEGESTDSSIDSSSSSETDSSQELYGKQSFFGSTQSIHFSSILPNRLRRSKKGEHKHRRQSVGSITSIKEQTRPRKSSHTSDVNDAAFKTKQISRRRMSSTCKEILDPARLTHLQNVANETKKEYKSKNRTESVISGKKQEQNVVSKPLIPNKSKQINIKRKLYEFFFAPITSFWTWFLSFIAFMTANTYVLLIKTPDYPTALEWVLFSYVLAFGFEELRKLFMSEPTRIRKKLTFFFSDTWNWLTMSAVLGYVIGFAIRSASPESAPIGRIVLAVDFSIWTLKILDYLTVNQKFGQYITMVGKMITAMSYHVTLLTISLLAFGLVRQSITFPNEEFSFILIRNIFYKPYFMLYGEVYAGEIDTCGDDGINCHPGSFIPPALMVVFLLVANLLLISMLMATFNHIFDGVNRMAKQYWLFQRYHQVMKYESSPVIPPPFTLVYHLYWVVKYMWYQNVLNIRGLPKKLGIVTDNKSKPSHLFDCSLKLFLDIVQVEKLHDFEEECMDILALQKEHSLKLAMDSKITNTSENTDTILSRMADVIRSESTMKESVNGIENRLNSLEIKETELLDQLKSITDYLIPNFDKIRKSTAEPDNFSDHMSDHDGSLKHDTYPEFKLDVDTQKMASRRRSRMDYTSITDAIDVKIKDKEHDYSEMYTEDDKDEYEYDEYSN</sequence>
<protein>
    <submittedName>
        <fullName evidence="2">LSDAT_euk domain-containing protein</fullName>
    </submittedName>
</protein>